<dbReference type="Proteomes" id="UP000029994">
    <property type="component" value="Unassembled WGS sequence"/>
</dbReference>
<comment type="caution">
    <text evidence="2">The sequence shown here is derived from an EMBL/GenBank/DDBJ whole genome shotgun (WGS) entry which is preliminary data.</text>
</comment>
<name>A0A099LVD0_9VIBR</name>
<evidence type="ECO:0000313" key="3">
    <source>
        <dbReference type="Proteomes" id="UP000029994"/>
    </source>
</evidence>
<protein>
    <recommendedName>
        <fullName evidence="4">DUF2987 domain-containing protein</fullName>
    </recommendedName>
</protein>
<evidence type="ECO:0000256" key="1">
    <source>
        <dbReference type="SAM" id="SignalP"/>
    </source>
</evidence>
<evidence type="ECO:0008006" key="4">
    <source>
        <dbReference type="Google" id="ProtNLM"/>
    </source>
</evidence>
<gene>
    <name evidence="2" type="ORF">EA26_07930</name>
</gene>
<evidence type="ECO:0000313" key="2">
    <source>
        <dbReference type="EMBL" id="KGK11242.1"/>
    </source>
</evidence>
<keyword evidence="1" id="KW-0732">Signal</keyword>
<dbReference type="RefSeq" id="WP_039426434.1">
    <property type="nucleotide sequence ID" value="NZ_CP061845.1"/>
</dbReference>
<dbReference type="Pfam" id="PF11205">
    <property type="entry name" value="DUF2987"/>
    <property type="match status" value="1"/>
</dbReference>
<dbReference type="AlphaFoldDB" id="A0A099LVD0"/>
<dbReference type="GeneID" id="43683124"/>
<feature type="signal peptide" evidence="1">
    <location>
        <begin position="1"/>
        <end position="23"/>
    </location>
</feature>
<dbReference type="EMBL" id="JMCG01000001">
    <property type="protein sequence ID" value="KGK11242.1"/>
    <property type="molecule type" value="Genomic_DNA"/>
</dbReference>
<keyword evidence="3" id="KW-1185">Reference proteome</keyword>
<proteinExistence type="predicted"/>
<accession>A0A099LVD0</accession>
<dbReference type="STRING" id="29495.EA26_07930"/>
<dbReference type="InterPro" id="IPR021370">
    <property type="entry name" value="DUF2987"/>
</dbReference>
<sequence length="220" mass="24709">MMKRNLALLGCAMSLFSSFGVQAQEYMFTYSKLFSQLKNNSKEGHDDVKVGIFFVNPQTKQLCNIEKAWMEKEQHYEEFVIPPSQELLLPLDNNLKSANPLVFVHTPQDMRCDYSLVVMTKEPLEGKVTYQQLAPLMPQMKALLDDLGGMFSSWFTPEVEGVTMEFANGLNSKVTFSNGDEKAIVNGKVQVALTEIGEKGFVLLPQATTRVLPYLPAAKK</sequence>
<organism evidence="2 3">
    <name type="scientific">Vibrio navarrensis</name>
    <dbReference type="NCBI Taxonomy" id="29495"/>
    <lineage>
        <taxon>Bacteria</taxon>
        <taxon>Pseudomonadati</taxon>
        <taxon>Pseudomonadota</taxon>
        <taxon>Gammaproteobacteria</taxon>
        <taxon>Vibrionales</taxon>
        <taxon>Vibrionaceae</taxon>
        <taxon>Vibrio</taxon>
    </lineage>
</organism>
<feature type="chain" id="PRO_5001958339" description="DUF2987 domain-containing protein" evidence="1">
    <location>
        <begin position="24"/>
        <end position="220"/>
    </location>
</feature>
<dbReference type="eggNOG" id="ENOG502Z8T7">
    <property type="taxonomic scope" value="Bacteria"/>
</dbReference>
<reference evidence="2 3" key="1">
    <citation type="submission" date="2014-04" db="EMBL/GenBank/DDBJ databases">
        <title>Genome sequencing of Vibrio navarrensis strains.</title>
        <authorList>
            <person name="Gladney L.M."/>
            <person name="Katz L.S."/>
            <person name="Marino-Ramirez L."/>
            <person name="Jordan I.K."/>
        </authorList>
    </citation>
    <scope>NUCLEOTIDE SEQUENCE [LARGE SCALE GENOMIC DNA]</scope>
    <source>
        <strain evidence="2 3">ATCC 51183</strain>
    </source>
</reference>